<sequence length="954" mass="108467">MELSVLRYHTLCFIIFLFTGVWALYEEDIGKFDWHIRSIGPMKFSFFDQTHHTNRRVIISSELSVLASVTLRSGDLVWRRSLEEYRPIDTVLYRESTLITVSDNGKVVRRWDPESGHLQWEMSSEGEYETNESYINAYLNETNKIILLTSTKLKYYSVGGHLLIHKDLNMEMDGAVAFKMSVLKSSIILLLYNSNSKSVNWVSMLNSKVQENGIIQAFDNFREEHCLLVGMRSIVCLDKQTAKFYVATLEQSEFIVYTLIDLHIGPIDLTEESCIQISDHFSKVTPRFYFILSANRQFILELEFSDNSIRIVQSFSSDNSLLLFDDILENNIIVFSLTSDFTNLSVRCYDLYNEAYIDSLEITLAMNRFSGSPVRAVPYLFYKKGQSIGYRIIVSFQDGSFSLIQQTGRISWTRDEALSDIVSAKFITLSTTEENTIYSSVLLDSATSTNPVEGFYRMIYSQAIYVRDRILHIKQIILEPSIYNETLHEAIQPVQSAAIFVTRLGKVYCIDSKSGLFLWNLYLPHLTGYLSSIYEDTCIIKLINTSPESALVILGHSNSPDYCNGTVSIVVNPLTGEYMPNYPSCLSYNISQSVQLEEDGKVVAIALLDSDNTIHIFPDTYSLQPDTRLFMYTADAQTGEITGHHFSTNGDDTFKHVPTWSFILPRLREELVLFSVKNSAESIYANARVLSDRSVLYKYLNPHLTVLITESRNERKPCVYLYVLDGVSGRLIHQLYHSNARSTVPPILAENWIAYQIINLKEKRQEFIMLEMYEGKTVNNASTWTSFANINVLVLSRSFILPGDLYTMTVTSTNRGITPKDIILGFGNGQLFSLPKSFVEPKIPHELSKSPSPEPAKSPTPKIPLSYQRVINYNKSIDRLREILVAPAELESTCSVLAYGIDIFHTQSSPSKSFDKLAEDFGYTLIIGVLAVFLVFSLVGSSISVYRKTNQNWC</sequence>
<keyword evidence="6 12" id="KW-0732">Signal</keyword>
<keyword evidence="5 11" id="KW-0812">Transmembrane</keyword>
<dbReference type="Proteomes" id="UP001165289">
    <property type="component" value="Unassembled WGS sequence"/>
</dbReference>
<dbReference type="InterPro" id="IPR011678">
    <property type="entry name" value="EMC1_C"/>
</dbReference>
<dbReference type="EMBL" id="JAKMXF010000302">
    <property type="protein sequence ID" value="KAI6651596.1"/>
    <property type="molecule type" value="Genomic_DNA"/>
</dbReference>
<dbReference type="AlphaFoldDB" id="A0AAV7JT59"/>
<reference evidence="15 16" key="1">
    <citation type="journal article" date="2023" name="BMC Biol.">
        <title>The compact genome of the sponge Oopsacas minuta (Hexactinellida) is lacking key metazoan core genes.</title>
        <authorList>
            <person name="Santini S."/>
            <person name="Schenkelaars Q."/>
            <person name="Jourda C."/>
            <person name="Duchesne M."/>
            <person name="Belahbib H."/>
            <person name="Rocher C."/>
            <person name="Selva M."/>
            <person name="Riesgo A."/>
            <person name="Vervoort M."/>
            <person name="Leys S.P."/>
            <person name="Kodjabachian L."/>
            <person name="Le Bivic A."/>
            <person name="Borchiellini C."/>
            <person name="Claverie J.M."/>
            <person name="Renard E."/>
        </authorList>
    </citation>
    <scope>NUCLEOTIDE SEQUENCE [LARGE SCALE GENOMIC DNA]</scope>
    <source>
        <strain evidence="15">SPO-2</strain>
    </source>
</reference>
<keyword evidence="10" id="KW-0325">Glycoprotein</keyword>
<feature type="domain" description="EMC1 first beta-propeller" evidence="14">
    <location>
        <begin position="23"/>
        <end position="416"/>
    </location>
</feature>
<dbReference type="GO" id="GO:0072546">
    <property type="term" value="C:EMC complex"/>
    <property type="evidence" value="ECO:0007669"/>
    <property type="project" value="InterPro"/>
</dbReference>
<dbReference type="InterPro" id="IPR058545">
    <property type="entry name" value="Beta-prop_EMC1_1st"/>
</dbReference>
<name>A0AAV7JT59_9METZ</name>
<evidence type="ECO:0000256" key="2">
    <source>
        <dbReference type="ARBA" id="ARBA00007904"/>
    </source>
</evidence>
<dbReference type="InterPro" id="IPR026895">
    <property type="entry name" value="EMC1"/>
</dbReference>
<keyword evidence="7" id="KW-0256">Endoplasmic reticulum</keyword>
<evidence type="ECO:0000259" key="13">
    <source>
        <dbReference type="Pfam" id="PF07774"/>
    </source>
</evidence>
<dbReference type="Pfam" id="PF07774">
    <property type="entry name" value="EMC1_C"/>
    <property type="match status" value="1"/>
</dbReference>
<dbReference type="GO" id="GO:0034975">
    <property type="term" value="P:protein folding in endoplasmic reticulum"/>
    <property type="evidence" value="ECO:0007669"/>
    <property type="project" value="TreeGrafter"/>
</dbReference>
<feature type="transmembrane region" description="Helical" evidence="11">
    <location>
        <begin position="921"/>
        <end position="946"/>
    </location>
</feature>
<dbReference type="InterPro" id="IPR011047">
    <property type="entry name" value="Quinoprotein_ADH-like_sf"/>
</dbReference>
<comment type="subunit">
    <text evidence="3">Component of the ER membrane protein complex (EMC).</text>
</comment>
<gene>
    <name evidence="15" type="ORF">LOD99_4847</name>
</gene>
<evidence type="ECO:0000259" key="14">
    <source>
        <dbReference type="Pfam" id="PF25293"/>
    </source>
</evidence>
<evidence type="ECO:0000256" key="6">
    <source>
        <dbReference type="ARBA" id="ARBA00022729"/>
    </source>
</evidence>
<evidence type="ECO:0000256" key="5">
    <source>
        <dbReference type="ARBA" id="ARBA00022692"/>
    </source>
</evidence>
<evidence type="ECO:0000256" key="1">
    <source>
        <dbReference type="ARBA" id="ARBA00004115"/>
    </source>
</evidence>
<evidence type="ECO:0000313" key="16">
    <source>
        <dbReference type="Proteomes" id="UP001165289"/>
    </source>
</evidence>
<evidence type="ECO:0000256" key="4">
    <source>
        <dbReference type="ARBA" id="ARBA00020824"/>
    </source>
</evidence>
<dbReference type="SUPFAM" id="SSF50998">
    <property type="entry name" value="Quinoprotein alcohol dehydrogenase-like"/>
    <property type="match status" value="1"/>
</dbReference>
<evidence type="ECO:0000256" key="9">
    <source>
        <dbReference type="ARBA" id="ARBA00023136"/>
    </source>
</evidence>
<keyword evidence="16" id="KW-1185">Reference proteome</keyword>
<evidence type="ECO:0000256" key="12">
    <source>
        <dbReference type="SAM" id="SignalP"/>
    </source>
</evidence>
<keyword evidence="9 11" id="KW-0472">Membrane</keyword>
<evidence type="ECO:0000256" key="7">
    <source>
        <dbReference type="ARBA" id="ARBA00022824"/>
    </source>
</evidence>
<dbReference type="PANTHER" id="PTHR21573">
    <property type="entry name" value="ER MEMBRANE PROTEIN COMPLEX SUBUNIT 1"/>
    <property type="match status" value="1"/>
</dbReference>
<feature type="domain" description="ER membrane protein complex subunit 1 C-terminal" evidence="13">
    <location>
        <begin position="749"/>
        <end position="953"/>
    </location>
</feature>
<dbReference type="InterPro" id="IPR015943">
    <property type="entry name" value="WD40/YVTN_repeat-like_dom_sf"/>
</dbReference>
<dbReference type="Gene3D" id="2.130.10.10">
    <property type="entry name" value="YVTN repeat-like/Quinoprotein amine dehydrogenase"/>
    <property type="match status" value="1"/>
</dbReference>
<proteinExistence type="inferred from homology"/>
<accession>A0AAV7JT59</accession>
<evidence type="ECO:0000256" key="8">
    <source>
        <dbReference type="ARBA" id="ARBA00022989"/>
    </source>
</evidence>
<evidence type="ECO:0000313" key="15">
    <source>
        <dbReference type="EMBL" id="KAI6651596.1"/>
    </source>
</evidence>
<keyword evidence="8 11" id="KW-1133">Transmembrane helix</keyword>
<evidence type="ECO:0000256" key="11">
    <source>
        <dbReference type="SAM" id="Phobius"/>
    </source>
</evidence>
<comment type="caution">
    <text evidence="15">The sequence shown here is derived from an EMBL/GenBank/DDBJ whole genome shotgun (WGS) entry which is preliminary data.</text>
</comment>
<evidence type="ECO:0000256" key="3">
    <source>
        <dbReference type="ARBA" id="ARBA00011276"/>
    </source>
</evidence>
<feature type="signal peptide" evidence="12">
    <location>
        <begin position="1"/>
        <end position="23"/>
    </location>
</feature>
<evidence type="ECO:0000256" key="10">
    <source>
        <dbReference type="ARBA" id="ARBA00023180"/>
    </source>
</evidence>
<dbReference type="Pfam" id="PF25293">
    <property type="entry name" value="Beta-prop_EMC1_N"/>
    <property type="match status" value="1"/>
</dbReference>
<feature type="chain" id="PRO_5043989526" description="ER membrane protein complex subunit 1" evidence="12">
    <location>
        <begin position="24"/>
        <end position="954"/>
    </location>
</feature>
<protein>
    <recommendedName>
        <fullName evidence="4">ER membrane protein complex subunit 1</fullName>
    </recommendedName>
</protein>
<organism evidence="15 16">
    <name type="scientific">Oopsacas minuta</name>
    <dbReference type="NCBI Taxonomy" id="111878"/>
    <lineage>
        <taxon>Eukaryota</taxon>
        <taxon>Metazoa</taxon>
        <taxon>Porifera</taxon>
        <taxon>Hexactinellida</taxon>
        <taxon>Hexasterophora</taxon>
        <taxon>Lyssacinosida</taxon>
        <taxon>Leucopsacidae</taxon>
        <taxon>Oopsacas</taxon>
    </lineage>
</organism>
<dbReference type="PANTHER" id="PTHR21573:SF0">
    <property type="entry name" value="ER MEMBRANE PROTEIN COMPLEX SUBUNIT 1"/>
    <property type="match status" value="1"/>
</dbReference>
<comment type="similarity">
    <text evidence="2">Belongs to the EMC1 family.</text>
</comment>
<comment type="subcellular location">
    <subcellularLocation>
        <location evidence="1">Endoplasmic reticulum membrane</location>
        <topology evidence="1">Single-pass type I membrane protein</topology>
    </subcellularLocation>
</comment>